<accession>A0A915JM44</accession>
<evidence type="ECO:0000256" key="3">
    <source>
        <dbReference type="PROSITE-ProRule" id="PRU00023"/>
    </source>
</evidence>
<keyword evidence="1" id="KW-0677">Repeat</keyword>
<dbReference type="PROSITE" id="PS50297">
    <property type="entry name" value="ANK_REP_REGION"/>
    <property type="match status" value="1"/>
</dbReference>
<dbReference type="InterPro" id="IPR036770">
    <property type="entry name" value="Ankyrin_rpt-contain_sf"/>
</dbReference>
<dbReference type="SUPFAM" id="SSF48403">
    <property type="entry name" value="Ankyrin repeat"/>
    <property type="match status" value="1"/>
</dbReference>
<dbReference type="PROSITE" id="PS50088">
    <property type="entry name" value="ANK_REPEAT"/>
    <property type="match status" value="2"/>
</dbReference>
<dbReference type="GO" id="GO:0045944">
    <property type="term" value="P:positive regulation of transcription by RNA polymerase II"/>
    <property type="evidence" value="ECO:0007669"/>
    <property type="project" value="TreeGrafter"/>
</dbReference>
<name>A0A915JM44_ROMCU</name>
<protein>
    <submittedName>
        <fullName evidence="5">Ankyrin repeat protein</fullName>
    </submittedName>
</protein>
<dbReference type="PANTHER" id="PTHR24193">
    <property type="entry name" value="ANKYRIN REPEAT PROTEIN"/>
    <property type="match status" value="1"/>
</dbReference>
<dbReference type="GO" id="GO:0000976">
    <property type="term" value="F:transcription cis-regulatory region binding"/>
    <property type="evidence" value="ECO:0007669"/>
    <property type="project" value="TreeGrafter"/>
</dbReference>
<evidence type="ECO:0000256" key="2">
    <source>
        <dbReference type="ARBA" id="ARBA00023043"/>
    </source>
</evidence>
<evidence type="ECO:0000313" key="5">
    <source>
        <dbReference type="WBParaSite" id="nRc.2.0.1.t27066-RA"/>
    </source>
</evidence>
<dbReference type="PANTHER" id="PTHR24193:SF121">
    <property type="entry name" value="ADA2A-CONTAINING COMPLEX COMPONENT 3, ISOFORM D"/>
    <property type="match status" value="1"/>
</dbReference>
<organism evidence="4 5">
    <name type="scientific">Romanomermis culicivorax</name>
    <name type="common">Nematode worm</name>
    <dbReference type="NCBI Taxonomy" id="13658"/>
    <lineage>
        <taxon>Eukaryota</taxon>
        <taxon>Metazoa</taxon>
        <taxon>Ecdysozoa</taxon>
        <taxon>Nematoda</taxon>
        <taxon>Enoplea</taxon>
        <taxon>Dorylaimia</taxon>
        <taxon>Mermithida</taxon>
        <taxon>Mermithoidea</taxon>
        <taxon>Mermithidae</taxon>
        <taxon>Romanomermis</taxon>
    </lineage>
</organism>
<dbReference type="SMART" id="SM00248">
    <property type="entry name" value="ANK"/>
    <property type="match status" value="6"/>
</dbReference>
<dbReference type="InterPro" id="IPR002110">
    <property type="entry name" value="Ankyrin_rpt"/>
</dbReference>
<proteinExistence type="predicted"/>
<dbReference type="GO" id="GO:0005634">
    <property type="term" value="C:nucleus"/>
    <property type="evidence" value="ECO:0007669"/>
    <property type="project" value="TreeGrafter"/>
</dbReference>
<dbReference type="InterPro" id="IPR050663">
    <property type="entry name" value="Ankyrin-SOCS_Box"/>
</dbReference>
<dbReference type="Gene3D" id="1.25.40.20">
    <property type="entry name" value="Ankyrin repeat-containing domain"/>
    <property type="match status" value="1"/>
</dbReference>
<dbReference type="OMA" id="HWKIREM"/>
<sequence length="283" mass="31654">MGAQKSTFNVRPRFSSQPMPSIVRDLHLAVMQNDLTKLKLVIASGVDVNYPWINPEQPSIKDGCTALCEAISLNHVEAVKTLIDASACSTFIGCRDWQILFKAVYHGRDAIVKLLFAAGINIRSRDEDGNTALHICAKNSFVHNNARCIVTLLECGSAPNAKNRKGHTPLHLAATWGMTEVAGVLLQCKSYVDSVDNEYANYMTPFYAAVSHLIQRRQASSLSREIFSRHLATIKLLLRHRYKNILKISNDSEFSSWLEMKTPDDLKHLCRLALCIPGKFQEI</sequence>
<dbReference type="AlphaFoldDB" id="A0A915JM44"/>
<dbReference type="Pfam" id="PF12796">
    <property type="entry name" value="Ank_2"/>
    <property type="match status" value="2"/>
</dbReference>
<dbReference type="WBParaSite" id="nRc.2.0.1.t27066-RA">
    <property type="protein sequence ID" value="nRc.2.0.1.t27066-RA"/>
    <property type="gene ID" value="nRc.2.0.1.g27066"/>
</dbReference>
<keyword evidence="4" id="KW-1185">Reference proteome</keyword>
<feature type="repeat" description="ANK" evidence="3">
    <location>
        <begin position="128"/>
        <end position="164"/>
    </location>
</feature>
<evidence type="ECO:0000256" key="1">
    <source>
        <dbReference type="ARBA" id="ARBA00022737"/>
    </source>
</evidence>
<keyword evidence="2 3" id="KW-0040">ANK repeat</keyword>
<reference evidence="5" key="1">
    <citation type="submission" date="2022-11" db="UniProtKB">
        <authorList>
            <consortium name="WormBaseParasite"/>
        </authorList>
    </citation>
    <scope>IDENTIFICATION</scope>
</reference>
<evidence type="ECO:0000313" key="4">
    <source>
        <dbReference type="Proteomes" id="UP000887565"/>
    </source>
</evidence>
<dbReference type="Proteomes" id="UP000887565">
    <property type="component" value="Unplaced"/>
</dbReference>
<feature type="repeat" description="ANK" evidence="3">
    <location>
        <begin position="165"/>
        <end position="197"/>
    </location>
</feature>